<evidence type="ECO:0000313" key="1">
    <source>
        <dbReference type="EMBL" id="KKN12674.1"/>
    </source>
</evidence>
<reference evidence="1" key="1">
    <citation type="journal article" date="2015" name="Nature">
        <title>Complex archaea that bridge the gap between prokaryotes and eukaryotes.</title>
        <authorList>
            <person name="Spang A."/>
            <person name="Saw J.H."/>
            <person name="Jorgensen S.L."/>
            <person name="Zaremba-Niedzwiedzka K."/>
            <person name="Martijn J."/>
            <person name="Lind A.E."/>
            <person name="van Eijk R."/>
            <person name="Schleper C."/>
            <person name="Guy L."/>
            <person name="Ettema T.J."/>
        </authorList>
    </citation>
    <scope>NUCLEOTIDE SEQUENCE</scope>
</reference>
<comment type="caution">
    <text evidence="1">The sequence shown here is derived from an EMBL/GenBank/DDBJ whole genome shotgun (WGS) entry which is preliminary data.</text>
</comment>
<accession>A0A0F9N3R7</accession>
<name>A0A0F9N3R7_9ZZZZ</name>
<sequence length="241" mass="26911">DLQGHTVSFKAWAYPEEANDASIVIYTVSNDGSTTQTLTSTTTSAAGVWTLLELTEQAINGDLDYLELRFYIKTNAKYVYFDATRLIGLSGYEYLLPTDLALGSIKRVSIQTAGSSDDPCDDIHPRKWESIAGWSIVRDGSSRFIRLPYLFGKPYRIKLEGITPFTDPSADTSTITIEAEKVNLIVALAKYKFYSIYAQPASSEDTNRYKSLAYEAFAEYQRLKPSLRMPMQSGLASLPVY</sequence>
<feature type="non-terminal residue" evidence="1">
    <location>
        <position position="1"/>
    </location>
</feature>
<gene>
    <name evidence="1" type="ORF">LCGC14_1014240</name>
</gene>
<dbReference type="EMBL" id="LAZR01004006">
    <property type="protein sequence ID" value="KKN12674.1"/>
    <property type="molecule type" value="Genomic_DNA"/>
</dbReference>
<proteinExistence type="predicted"/>
<dbReference type="AlphaFoldDB" id="A0A0F9N3R7"/>
<organism evidence="1">
    <name type="scientific">marine sediment metagenome</name>
    <dbReference type="NCBI Taxonomy" id="412755"/>
    <lineage>
        <taxon>unclassified sequences</taxon>
        <taxon>metagenomes</taxon>
        <taxon>ecological metagenomes</taxon>
    </lineage>
</organism>
<protein>
    <submittedName>
        <fullName evidence="1">Uncharacterized protein</fullName>
    </submittedName>
</protein>
<dbReference type="Gene3D" id="2.60.120.260">
    <property type="entry name" value="Galactose-binding domain-like"/>
    <property type="match status" value="1"/>
</dbReference>